<dbReference type="Gene3D" id="3.40.250.10">
    <property type="entry name" value="Rhodanese-like domain"/>
    <property type="match status" value="2"/>
</dbReference>
<keyword evidence="4" id="KW-0808">Transferase</keyword>
<feature type="domain" description="Rhodanese" evidence="3">
    <location>
        <begin position="82"/>
        <end position="172"/>
    </location>
</feature>
<dbReference type="RefSeq" id="WP_072774823.1">
    <property type="nucleotide sequence ID" value="NZ_FRDN01000017.1"/>
</dbReference>
<protein>
    <submittedName>
        <fullName evidence="4">Rhodanese-related sulfurtransferase</fullName>
    </submittedName>
</protein>
<keyword evidence="2" id="KW-0732">Signal</keyword>
<keyword evidence="5" id="KW-1185">Reference proteome</keyword>
<name>A0A1M7UV25_9FIRM</name>
<proteinExistence type="predicted"/>
<evidence type="ECO:0000313" key="5">
    <source>
        <dbReference type="Proteomes" id="UP000184010"/>
    </source>
</evidence>
<dbReference type="PROSITE" id="PS51257">
    <property type="entry name" value="PROKAR_LIPOPROTEIN"/>
    <property type="match status" value="1"/>
</dbReference>
<dbReference type="PANTHER" id="PTHR44086">
    <property type="entry name" value="THIOSULFATE SULFURTRANSFERASE RDL2, MITOCHONDRIAL-RELATED"/>
    <property type="match status" value="1"/>
</dbReference>
<dbReference type="EMBL" id="FRDN01000017">
    <property type="protein sequence ID" value="SHN86798.1"/>
    <property type="molecule type" value="Genomic_DNA"/>
</dbReference>
<feature type="chain" id="PRO_5012636153" evidence="2">
    <location>
        <begin position="33"/>
        <end position="298"/>
    </location>
</feature>
<reference evidence="5" key="1">
    <citation type="submission" date="2016-12" db="EMBL/GenBank/DDBJ databases">
        <authorList>
            <person name="Varghese N."/>
            <person name="Submissions S."/>
        </authorList>
    </citation>
    <scope>NUCLEOTIDE SEQUENCE [LARGE SCALE GENOMIC DNA]</scope>
    <source>
        <strain evidence="5">DSM 11544</strain>
    </source>
</reference>
<dbReference type="InterPro" id="IPR001763">
    <property type="entry name" value="Rhodanese-like_dom"/>
</dbReference>
<evidence type="ECO:0000256" key="2">
    <source>
        <dbReference type="SAM" id="SignalP"/>
    </source>
</evidence>
<dbReference type="STRING" id="1121395.SAMN02745215_04724"/>
<evidence type="ECO:0000256" key="1">
    <source>
        <dbReference type="SAM" id="MobiDB-lite"/>
    </source>
</evidence>
<dbReference type="GO" id="GO:0004792">
    <property type="term" value="F:thiosulfate-cyanide sulfurtransferase activity"/>
    <property type="evidence" value="ECO:0007669"/>
    <property type="project" value="TreeGrafter"/>
</dbReference>
<accession>A0A1M7UV25</accession>
<feature type="region of interest" description="Disordered" evidence="1">
    <location>
        <begin position="29"/>
        <end position="66"/>
    </location>
</feature>
<evidence type="ECO:0000313" key="4">
    <source>
        <dbReference type="EMBL" id="SHN86798.1"/>
    </source>
</evidence>
<feature type="signal peptide" evidence="2">
    <location>
        <begin position="1"/>
        <end position="32"/>
    </location>
</feature>
<gene>
    <name evidence="4" type="ORF">SAMN02745215_04724</name>
</gene>
<dbReference type="CDD" id="cd00158">
    <property type="entry name" value="RHOD"/>
    <property type="match status" value="2"/>
</dbReference>
<feature type="compositionally biased region" description="Low complexity" evidence="1">
    <location>
        <begin position="29"/>
        <end position="63"/>
    </location>
</feature>
<dbReference type="PROSITE" id="PS50206">
    <property type="entry name" value="RHODANESE_3"/>
    <property type="match status" value="2"/>
</dbReference>
<sequence>MLKHLKQSKALTLVISLLLVLSLVTGCGSAPASTTPAQPPASQEPVKSETPAQPEQPAATAPTVESNTLGWDDWSAKMKGTINKDYYIVDLRTPDEIKLEKALEGSINIDANTTLGTGNTDVIDEKLQGVAKDAVVLVHCKSGGRAKKNLQAFLDKGYVNAFALDGWTAFDAKGYFGAAKITASSEQLKPDAWVAKMQGTIGKDYYVLDARDKSEYDAGHIEGALNFGVRDQFTVDHAATIAKVKEAIPNKDALVLVHCAVGARAKVAQAHLKAEGYTNVIILDNKITIDASGNYKFE</sequence>
<dbReference type="PANTHER" id="PTHR44086:SF10">
    <property type="entry name" value="THIOSULFATE SULFURTRANSFERASE_RHODANESE-LIKE DOMAIN-CONTAINING PROTEIN 3"/>
    <property type="match status" value="1"/>
</dbReference>
<organism evidence="4 5">
    <name type="scientific">Desulfitobacterium chlororespirans DSM 11544</name>
    <dbReference type="NCBI Taxonomy" id="1121395"/>
    <lineage>
        <taxon>Bacteria</taxon>
        <taxon>Bacillati</taxon>
        <taxon>Bacillota</taxon>
        <taxon>Clostridia</taxon>
        <taxon>Eubacteriales</taxon>
        <taxon>Desulfitobacteriaceae</taxon>
        <taxon>Desulfitobacterium</taxon>
    </lineage>
</organism>
<dbReference type="AlphaFoldDB" id="A0A1M7UV25"/>
<dbReference type="Pfam" id="PF00581">
    <property type="entry name" value="Rhodanese"/>
    <property type="match status" value="2"/>
</dbReference>
<dbReference type="Proteomes" id="UP000184010">
    <property type="component" value="Unassembled WGS sequence"/>
</dbReference>
<feature type="domain" description="Rhodanese" evidence="3">
    <location>
        <begin position="201"/>
        <end position="286"/>
    </location>
</feature>
<evidence type="ECO:0000259" key="3">
    <source>
        <dbReference type="PROSITE" id="PS50206"/>
    </source>
</evidence>
<dbReference type="InterPro" id="IPR036873">
    <property type="entry name" value="Rhodanese-like_dom_sf"/>
</dbReference>
<dbReference type="SMART" id="SM00450">
    <property type="entry name" value="RHOD"/>
    <property type="match status" value="2"/>
</dbReference>
<dbReference type="SUPFAM" id="SSF52821">
    <property type="entry name" value="Rhodanese/Cell cycle control phosphatase"/>
    <property type="match status" value="2"/>
</dbReference>